<evidence type="ECO:0000313" key="5">
    <source>
        <dbReference type="Proteomes" id="UP000230002"/>
    </source>
</evidence>
<dbReference type="PANTHER" id="PTHR13049">
    <property type="entry name" value="DUF814-RELATED"/>
    <property type="match status" value="1"/>
</dbReference>
<dbReference type="InterPro" id="IPR039730">
    <property type="entry name" value="Jlp2/Ccd25"/>
</dbReference>
<evidence type="ECO:0000259" key="3">
    <source>
        <dbReference type="Pfam" id="PF05670"/>
    </source>
</evidence>
<comment type="similarity">
    <text evidence="1">Belongs to the CCDC25 family.</text>
</comment>
<feature type="domain" description="NFACT RNA-binding" evidence="3">
    <location>
        <begin position="1"/>
        <end position="112"/>
    </location>
</feature>
<proteinExistence type="inferred from homology"/>
<name>A0A2G8SMU1_9APHY</name>
<protein>
    <recommendedName>
        <fullName evidence="3">NFACT RNA-binding domain-containing protein</fullName>
    </recommendedName>
</protein>
<comment type="caution">
    <text evidence="4">The sequence shown here is derived from an EMBL/GenBank/DDBJ whole genome shotgun (WGS) entry which is preliminary data.</text>
</comment>
<dbReference type="InterPro" id="IPR008532">
    <property type="entry name" value="NFACT_RNA-bd"/>
</dbReference>
<keyword evidence="5" id="KW-1185">Reference proteome</keyword>
<evidence type="ECO:0000256" key="2">
    <source>
        <dbReference type="SAM" id="MobiDB-lite"/>
    </source>
</evidence>
<dbReference type="STRING" id="1077348.A0A2G8SMU1"/>
<gene>
    <name evidence="4" type="ORF">GSI_02874</name>
</gene>
<dbReference type="PANTHER" id="PTHR13049:SF2">
    <property type="entry name" value="COILED-COIL DOMAIN-CONTAINING PROTEIN 25"/>
    <property type="match status" value="1"/>
</dbReference>
<evidence type="ECO:0000256" key="1">
    <source>
        <dbReference type="ARBA" id="ARBA00008998"/>
    </source>
</evidence>
<dbReference type="AlphaFoldDB" id="A0A2G8SMU1"/>
<sequence>MVLFFTSTAHDPPVTIYMGKDKFENEDLIKYAWPQDVWFHVDKLSSAHVYIRMPEGMSWDSIPEPVLIDCAQLVKANSIEGNKKDNLTIIWTPADNLKKTGDMAVGQVSFHNDKRVKRIHIAKRENVIVNRLNKTKVERQVDHEQERVDRIKQENVTKRTAAAQKKKDDAELAKAREAEKAARSYDNVQIDEDDEQPQQSVQEMMDDFM</sequence>
<reference evidence="4 5" key="1">
    <citation type="journal article" date="2015" name="Sci. Rep.">
        <title>Chromosome-level genome map provides insights into diverse defense mechanisms in the medicinal fungus Ganoderma sinense.</title>
        <authorList>
            <person name="Zhu Y."/>
            <person name="Xu J."/>
            <person name="Sun C."/>
            <person name="Zhou S."/>
            <person name="Xu H."/>
            <person name="Nelson D.R."/>
            <person name="Qian J."/>
            <person name="Song J."/>
            <person name="Luo H."/>
            <person name="Xiang L."/>
            <person name="Li Y."/>
            <person name="Xu Z."/>
            <person name="Ji A."/>
            <person name="Wang L."/>
            <person name="Lu S."/>
            <person name="Hayward A."/>
            <person name="Sun W."/>
            <person name="Li X."/>
            <person name="Schwartz D.C."/>
            <person name="Wang Y."/>
            <person name="Chen S."/>
        </authorList>
    </citation>
    <scope>NUCLEOTIDE SEQUENCE [LARGE SCALE GENOMIC DNA]</scope>
    <source>
        <strain evidence="4 5">ZZ0214-1</strain>
    </source>
</reference>
<feature type="compositionally biased region" description="Basic and acidic residues" evidence="2">
    <location>
        <begin position="165"/>
        <end position="183"/>
    </location>
</feature>
<accession>A0A2G8SMU1</accession>
<evidence type="ECO:0000313" key="4">
    <source>
        <dbReference type="EMBL" id="PIL35086.1"/>
    </source>
</evidence>
<organism evidence="4 5">
    <name type="scientific">Ganoderma sinense ZZ0214-1</name>
    <dbReference type="NCBI Taxonomy" id="1077348"/>
    <lineage>
        <taxon>Eukaryota</taxon>
        <taxon>Fungi</taxon>
        <taxon>Dikarya</taxon>
        <taxon>Basidiomycota</taxon>
        <taxon>Agaricomycotina</taxon>
        <taxon>Agaricomycetes</taxon>
        <taxon>Polyporales</taxon>
        <taxon>Polyporaceae</taxon>
        <taxon>Ganoderma</taxon>
    </lineage>
</organism>
<dbReference type="Pfam" id="PF05670">
    <property type="entry name" value="NFACT-R_1"/>
    <property type="match status" value="1"/>
</dbReference>
<dbReference type="EMBL" id="AYKW01000004">
    <property type="protein sequence ID" value="PIL35086.1"/>
    <property type="molecule type" value="Genomic_DNA"/>
</dbReference>
<dbReference type="OrthoDB" id="200398at2759"/>
<feature type="region of interest" description="Disordered" evidence="2">
    <location>
        <begin position="156"/>
        <end position="209"/>
    </location>
</feature>
<dbReference type="Proteomes" id="UP000230002">
    <property type="component" value="Unassembled WGS sequence"/>
</dbReference>